<dbReference type="GO" id="GO:0046872">
    <property type="term" value="F:metal ion binding"/>
    <property type="evidence" value="ECO:0007669"/>
    <property type="project" value="UniProtKB-KW"/>
</dbReference>
<organism evidence="6 7">
    <name type="scientific">Neocallimastix californiae</name>
    <dbReference type="NCBI Taxonomy" id="1754190"/>
    <lineage>
        <taxon>Eukaryota</taxon>
        <taxon>Fungi</taxon>
        <taxon>Fungi incertae sedis</taxon>
        <taxon>Chytridiomycota</taxon>
        <taxon>Chytridiomycota incertae sedis</taxon>
        <taxon>Neocallimastigomycetes</taxon>
        <taxon>Neocallimastigales</taxon>
        <taxon>Neocallimastigaceae</taxon>
        <taxon>Neocallimastix</taxon>
    </lineage>
</organism>
<comment type="caution">
    <text evidence="6">The sequence shown here is derived from an EMBL/GenBank/DDBJ whole genome shotgun (WGS) entry which is preliminary data.</text>
</comment>
<dbReference type="PANTHER" id="PTHR24210">
    <property type="entry name" value="LIM DOMAIN-CONTAINING PROTEIN"/>
    <property type="match status" value="1"/>
</dbReference>
<keyword evidence="1 4" id="KW-0479">Metal-binding</keyword>
<evidence type="ECO:0000313" key="7">
    <source>
        <dbReference type="Proteomes" id="UP000193920"/>
    </source>
</evidence>
<dbReference type="Proteomes" id="UP000193920">
    <property type="component" value="Unassembled WGS sequence"/>
</dbReference>
<evidence type="ECO:0000256" key="4">
    <source>
        <dbReference type="PROSITE-ProRule" id="PRU00125"/>
    </source>
</evidence>
<name>A0A1Y2AD50_9FUNG</name>
<dbReference type="EMBL" id="MCOG01000290">
    <property type="protein sequence ID" value="ORY20436.1"/>
    <property type="molecule type" value="Genomic_DNA"/>
</dbReference>
<dbReference type="Gene3D" id="2.10.110.10">
    <property type="entry name" value="Cysteine Rich Protein"/>
    <property type="match status" value="1"/>
</dbReference>
<protein>
    <recommendedName>
        <fullName evidence="5">LIM zinc-binding domain-containing protein</fullName>
    </recommendedName>
</protein>
<dbReference type="SUPFAM" id="SSF57716">
    <property type="entry name" value="Glucocorticoid receptor-like (DNA-binding domain)"/>
    <property type="match status" value="1"/>
</dbReference>
<keyword evidence="3 4" id="KW-0440">LIM domain</keyword>
<proteinExistence type="predicted"/>
<keyword evidence="2 4" id="KW-0862">Zinc</keyword>
<dbReference type="PROSITE" id="PS50023">
    <property type="entry name" value="LIM_DOMAIN_2"/>
    <property type="match status" value="1"/>
</dbReference>
<reference evidence="6 7" key="1">
    <citation type="submission" date="2016-08" db="EMBL/GenBank/DDBJ databases">
        <title>A Parts List for Fungal Cellulosomes Revealed by Comparative Genomics.</title>
        <authorList>
            <consortium name="DOE Joint Genome Institute"/>
            <person name="Haitjema C.H."/>
            <person name="Gilmore S.P."/>
            <person name="Henske J.K."/>
            <person name="Solomon K.V."/>
            <person name="De Groot R."/>
            <person name="Kuo A."/>
            <person name="Mondo S.J."/>
            <person name="Salamov A.A."/>
            <person name="Labutti K."/>
            <person name="Zhao Z."/>
            <person name="Chiniquy J."/>
            <person name="Barry K."/>
            <person name="Brewer H.M."/>
            <person name="Purvine S.O."/>
            <person name="Wright A.T."/>
            <person name="Boxma B."/>
            <person name="Van Alen T."/>
            <person name="Hackstein J.H."/>
            <person name="Baker S.E."/>
            <person name="Grigoriev I.V."/>
            <person name="O'Malley M.A."/>
        </authorList>
    </citation>
    <scope>NUCLEOTIDE SEQUENCE [LARGE SCALE GENOMIC DNA]</scope>
    <source>
        <strain evidence="6 7">G1</strain>
    </source>
</reference>
<dbReference type="SMART" id="SM00132">
    <property type="entry name" value="LIM"/>
    <property type="match status" value="1"/>
</dbReference>
<dbReference type="STRING" id="1754190.A0A1Y2AD50"/>
<dbReference type="AlphaFoldDB" id="A0A1Y2AD50"/>
<dbReference type="InterPro" id="IPR017351">
    <property type="entry name" value="PINCH-1-4-like"/>
</dbReference>
<dbReference type="OrthoDB" id="1112565at2759"/>
<evidence type="ECO:0000256" key="3">
    <source>
        <dbReference type="ARBA" id="ARBA00023038"/>
    </source>
</evidence>
<dbReference type="InterPro" id="IPR001781">
    <property type="entry name" value="Znf_LIM"/>
</dbReference>
<sequence>MSSMNSMSSSSHIKFKSTSNLTIPNNEQIMEKYEIFTPDPSKPIYCEYCLKGISGKFLGFRNKYYHPQHFVCNECRCPLPRGVQKYYDNDMPYCDDCYNRRSGKICGYCNEMIMEKVSIKL</sequence>
<evidence type="ECO:0000313" key="6">
    <source>
        <dbReference type="EMBL" id="ORY20436.1"/>
    </source>
</evidence>
<dbReference type="Pfam" id="PF00412">
    <property type="entry name" value="LIM"/>
    <property type="match status" value="1"/>
</dbReference>
<accession>A0A1Y2AD50</accession>
<dbReference type="PROSITE" id="PS00478">
    <property type="entry name" value="LIM_DOMAIN_1"/>
    <property type="match status" value="1"/>
</dbReference>
<evidence type="ECO:0000256" key="2">
    <source>
        <dbReference type="ARBA" id="ARBA00022833"/>
    </source>
</evidence>
<evidence type="ECO:0000259" key="5">
    <source>
        <dbReference type="PROSITE" id="PS50023"/>
    </source>
</evidence>
<gene>
    <name evidence="6" type="ORF">LY90DRAFT_676755</name>
</gene>
<keyword evidence="7" id="KW-1185">Reference proteome</keyword>
<feature type="domain" description="LIM zinc-binding" evidence="5">
    <location>
        <begin position="44"/>
        <end position="104"/>
    </location>
</feature>
<dbReference type="PANTHER" id="PTHR24210:SF0">
    <property type="entry name" value="LIM DOMAIN-CONTAINING PROTEIN"/>
    <property type="match status" value="1"/>
</dbReference>
<evidence type="ECO:0000256" key="1">
    <source>
        <dbReference type="ARBA" id="ARBA00022723"/>
    </source>
</evidence>